<dbReference type="GO" id="GO:0006355">
    <property type="term" value="P:regulation of DNA-templated transcription"/>
    <property type="evidence" value="ECO:0007669"/>
    <property type="project" value="InterPro"/>
</dbReference>
<evidence type="ECO:0000313" key="3">
    <source>
        <dbReference type="Proteomes" id="UP000800097"/>
    </source>
</evidence>
<feature type="compositionally biased region" description="Basic and acidic residues" evidence="1">
    <location>
        <begin position="101"/>
        <end position="114"/>
    </location>
</feature>
<dbReference type="RefSeq" id="XP_033658243.1">
    <property type="nucleotide sequence ID" value="XM_033797297.1"/>
</dbReference>
<sequence>MDFAGISEEEQYLSTLPADTAVPATFPSWAYAEELRESQKKILKAREEANARNPRDSITFVPAAKSGSAASSKSATPSGKEVGRESGAERIMAGLTAQGQKRKELERRGGREESLSSQRNRSRSPKRRREGYRR</sequence>
<dbReference type="OrthoDB" id="1714508at2759"/>
<reference evidence="2" key="1">
    <citation type="journal article" date="2020" name="Stud. Mycol.">
        <title>101 Dothideomycetes genomes: a test case for predicting lifestyles and emergence of pathogens.</title>
        <authorList>
            <person name="Haridas S."/>
            <person name="Albert R."/>
            <person name="Binder M."/>
            <person name="Bloem J."/>
            <person name="Labutti K."/>
            <person name="Salamov A."/>
            <person name="Andreopoulos B."/>
            <person name="Baker S."/>
            <person name="Barry K."/>
            <person name="Bills G."/>
            <person name="Bluhm B."/>
            <person name="Cannon C."/>
            <person name="Castanera R."/>
            <person name="Culley D."/>
            <person name="Daum C."/>
            <person name="Ezra D."/>
            <person name="Gonzalez J."/>
            <person name="Henrissat B."/>
            <person name="Kuo A."/>
            <person name="Liang C."/>
            <person name="Lipzen A."/>
            <person name="Lutzoni F."/>
            <person name="Magnuson J."/>
            <person name="Mondo S."/>
            <person name="Nolan M."/>
            <person name="Ohm R."/>
            <person name="Pangilinan J."/>
            <person name="Park H.-J."/>
            <person name="Ramirez L."/>
            <person name="Alfaro M."/>
            <person name="Sun H."/>
            <person name="Tritt A."/>
            <person name="Yoshinaga Y."/>
            <person name="Zwiers L.-H."/>
            <person name="Turgeon B."/>
            <person name="Goodwin S."/>
            <person name="Spatafora J."/>
            <person name="Crous P."/>
            <person name="Grigoriev I."/>
        </authorList>
    </citation>
    <scope>NUCLEOTIDE SEQUENCE</scope>
    <source>
        <strain evidence="2">CBS 379.55</strain>
    </source>
</reference>
<name>A0A6A6JY79_WESOR</name>
<feature type="compositionally biased region" description="Basic residues" evidence="1">
    <location>
        <begin position="120"/>
        <end position="134"/>
    </location>
</feature>
<feature type="compositionally biased region" description="Basic and acidic residues" evidence="1">
    <location>
        <begin position="45"/>
        <end position="55"/>
    </location>
</feature>
<dbReference type="AlphaFoldDB" id="A0A6A6JY79"/>
<protein>
    <submittedName>
        <fullName evidence="2">Uncharacterized protein</fullName>
    </submittedName>
</protein>
<dbReference type="Pfam" id="PF07818">
    <property type="entry name" value="HCNGP"/>
    <property type="match status" value="1"/>
</dbReference>
<keyword evidence="3" id="KW-1185">Reference proteome</keyword>
<dbReference type="GeneID" id="54550472"/>
<evidence type="ECO:0000256" key="1">
    <source>
        <dbReference type="SAM" id="MobiDB-lite"/>
    </source>
</evidence>
<evidence type="ECO:0000313" key="2">
    <source>
        <dbReference type="EMBL" id="KAF2280706.1"/>
    </source>
</evidence>
<organism evidence="2 3">
    <name type="scientific">Westerdykella ornata</name>
    <dbReference type="NCBI Taxonomy" id="318751"/>
    <lineage>
        <taxon>Eukaryota</taxon>
        <taxon>Fungi</taxon>
        <taxon>Dikarya</taxon>
        <taxon>Ascomycota</taxon>
        <taxon>Pezizomycotina</taxon>
        <taxon>Dothideomycetes</taxon>
        <taxon>Pleosporomycetidae</taxon>
        <taxon>Pleosporales</taxon>
        <taxon>Sporormiaceae</taxon>
        <taxon>Westerdykella</taxon>
    </lineage>
</organism>
<proteinExistence type="predicted"/>
<accession>A0A6A6JY79</accession>
<gene>
    <name evidence="2" type="ORF">EI97DRAFT_428812</name>
</gene>
<dbReference type="Proteomes" id="UP000800097">
    <property type="component" value="Unassembled WGS sequence"/>
</dbReference>
<dbReference type="InterPro" id="IPR012479">
    <property type="entry name" value="SAP30BP"/>
</dbReference>
<feature type="compositionally biased region" description="Low complexity" evidence="1">
    <location>
        <begin position="63"/>
        <end position="75"/>
    </location>
</feature>
<feature type="region of interest" description="Disordered" evidence="1">
    <location>
        <begin position="45"/>
        <end position="134"/>
    </location>
</feature>
<dbReference type="EMBL" id="ML986484">
    <property type="protein sequence ID" value="KAF2280706.1"/>
    <property type="molecule type" value="Genomic_DNA"/>
</dbReference>